<dbReference type="RefSeq" id="WP_167172310.1">
    <property type="nucleotide sequence ID" value="NZ_JAAOYM010000001.1"/>
</dbReference>
<evidence type="ECO:0000256" key="4">
    <source>
        <dbReference type="PIRSR" id="PIRSR601613-1"/>
    </source>
</evidence>
<evidence type="ECO:0000256" key="2">
    <source>
        <dbReference type="ARBA" id="ARBA00005995"/>
    </source>
</evidence>
<dbReference type="AlphaFoldDB" id="A0A7X5ZS17"/>
<dbReference type="Gene3D" id="3.90.660.10">
    <property type="match status" value="1"/>
</dbReference>
<dbReference type="InterPro" id="IPR001613">
    <property type="entry name" value="Flavin_amine_oxidase"/>
</dbReference>
<dbReference type="SUPFAM" id="SSF51905">
    <property type="entry name" value="FAD/NAD(P)-binding domain"/>
    <property type="match status" value="1"/>
</dbReference>
<sequence>MPDVVIVGAGIAGLTAARELVAAGKDVVVAEARDRVGGRVLNARLPGTEQFVEVGGQWIGPGQDRLRRLLDELGLDTYPTYDTGLKVAELGGRTLRYRGRVPRLNPLVLADIAQAQARLDRAARRVPLESPWLAQGAARTDGQTLATWLRRNVRTATGRAFFRLVTEAVWCADPEEISALWAQFYLHSGGGIDSLINTTGGAQQDRVTGGMQGVATAMAAELGERVVLSAPVTEIRWTDDGARVRAGRRQWRAKQVVVAVPPPLAARLRFEPELPAERAQLLQRMPMGWTIKVNAVYDEPFWRQRGLSGQANSDRRMLGTVFDGGRPDGGPAVLVGFLEARHAQVAARMDAEARREAVLDDLAAYFGPDALRPAHYVERDWAAEEYTRGCYGAFATPMTLTRFGQWLRGPVGPLHWAGTETATRWAGYVDGAVESGRRAAAEILGQVES</sequence>
<feature type="binding site" evidence="4">
    <location>
        <position position="337"/>
    </location>
    <ligand>
        <name>substrate</name>
    </ligand>
</feature>
<organism evidence="6 7">
    <name type="scientific">Saccharomonospora amisosensis</name>
    <dbReference type="NCBI Taxonomy" id="1128677"/>
    <lineage>
        <taxon>Bacteria</taxon>
        <taxon>Bacillati</taxon>
        <taxon>Actinomycetota</taxon>
        <taxon>Actinomycetes</taxon>
        <taxon>Pseudonocardiales</taxon>
        <taxon>Pseudonocardiaceae</taxon>
        <taxon>Saccharomonospora</taxon>
    </lineage>
</organism>
<accession>A0A7X5ZS17</accession>
<feature type="binding site" evidence="4">
    <location>
        <begin position="31"/>
        <end position="32"/>
    </location>
    <ligand>
        <name>FAD</name>
        <dbReference type="ChEBI" id="CHEBI:57692"/>
    </ligand>
</feature>
<dbReference type="InterPro" id="IPR036188">
    <property type="entry name" value="FAD/NAD-bd_sf"/>
</dbReference>
<comment type="caution">
    <text evidence="6">The sequence shown here is derived from an EMBL/GenBank/DDBJ whole genome shotgun (WGS) entry which is preliminary data.</text>
</comment>
<evidence type="ECO:0000256" key="3">
    <source>
        <dbReference type="ARBA" id="ARBA00023002"/>
    </source>
</evidence>
<dbReference type="InterPro" id="IPR002937">
    <property type="entry name" value="Amino_oxidase"/>
</dbReference>
<keyword evidence="7" id="KW-1185">Reference proteome</keyword>
<comment type="similarity">
    <text evidence="2">Belongs to the flavin monoamine oxidase family.</text>
</comment>
<evidence type="ECO:0000313" key="7">
    <source>
        <dbReference type="Proteomes" id="UP000545493"/>
    </source>
</evidence>
<feature type="domain" description="Amine oxidase" evidence="5">
    <location>
        <begin position="11"/>
        <end position="444"/>
    </location>
</feature>
<feature type="binding site" evidence="4">
    <location>
        <position position="232"/>
    </location>
    <ligand>
        <name>FAD</name>
        <dbReference type="ChEBI" id="CHEBI:57692"/>
    </ligand>
</feature>
<comment type="cofactor">
    <cofactor evidence="1">
        <name>FAD</name>
        <dbReference type="ChEBI" id="CHEBI:57692"/>
    </cofactor>
</comment>
<dbReference type="Gene3D" id="3.50.50.60">
    <property type="entry name" value="FAD/NAD(P)-binding domain"/>
    <property type="match status" value="1"/>
</dbReference>
<name>A0A7X5ZS17_9PSEU</name>
<dbReference type="GO" id="GO:0097621">
    <property type="term" value="F:monoamine oxidase activity"/>
    <property type="evidence" value="ECO:0007669"/>
    <property type="project" value="UniProtKB-EC"/>
</dbReference>
<protein>
    <submittedName>
        <fullName evidence="6">Monoamine oxidase</fullName>
        <ecNumber evidence="6">1.4.3.4</ecNumber>
    </submittedName>
</protein>
<dbReference type="PANTHER" id="PTHR43563:SF1">
    <property type="entry name" value="AMINE OXIDASE [FLAVIN-CONTAINING] B"/>
    <property type="match status" value="1"/>
</dbReference>
<evidence type="ECO:0000313" key="6">
    <source>
        <dbReference type="EMBL" id="NIJ12910.1"/>
    </source>
</evidence>
<dbReference type="InterPro" id="IPR050703">
    <property type="entry name" value="Flavin_MAO"/>
</dbReference>
<dbReference type="SUPFAM" id="SSF54373">
    <property type="entry name" value="FAD-linked reductases, C-terminal domain"/>
    <property type="match status" value="1"/>
</dbReference>
<proteinExistence type="inferred from homology"/>
<dbReference type="PANTHER" id="PTHR43563">
    <property type="entry name" value="AMINE OXIDASE"/>
    <property type="match status" value="1"/>
</dbReference>
<dbReference type="EMBL" id="JAAOYM010000001">
    <property type="protein sequence ID" value="NIJ12910.1"/>
    <property type="molecule type" value="Genomic_DNA"/>
</dbReference>
<feature type="binding site" evidence="4">
    <location>
        <position position="420"/>
    </location>
    <ligand>
        <name>FAD</name>
        <dbReference type="ChEBI" id="CHEBI:57692"/>
    </ligand>
</feature>
<dbReference type="PRINTS" id="PR00757">
    <property type="entry name" value="AMINEOXDASEF"/>
</dbReference>
<evidence type="ECO:0000256" key="1">
    <source>
        <dbReference type="ARBA" id="ARBA00001974"/>
    </source>
</evidence>
<dbReference type="Proteomes" id="UP000545493">
    <property type="component" value="Unassembled WGS sequence"/>
</dbReference>
<dbReference type="Gene3D" id="1.10.405.10">
    <property type="entry name" value="Guanine Nucleotide Dissociation Inhibitor, domain 1"/>
    <property type="match status" value="1"/>
</dbReference>
<reference evidence="6 7" key="1">
    <citation type="submission" date="2020-03" db="EMBL/GenBank/DDBJ databases">
        <title>Sequencing the genomes of 1000 actinobacteria strains.</title>
        <authorList>
            <person name="Klenk H.-P."/>
        </authorList>
    </citation>
    <scope>NUCLEOTIDE SEQUENCE [LARGE SCALE GENOMIC DNA]</scope>
    <source>
        <strain evidence="6 7">DSM 45685</strain>
    </source>
</reference>
<dbReference type="EC" id="1.4.3.4" evidence="6"/>
<gene>
    <name evidence="6" type="ORF">FHU38_003254</name>
</gene>
<evidence type="ECO:0000259" key="5">
    <source>
        <dbReference type="Pfam" id="PF01593"/>
    </source>
</evidence>
<dbReference type="Pfam" id="PF01593">
    <property type="entry name" value="Amino_oxidase"/>
    <property type="match status" value="1"/>
</dbReference>
<keyword evidence="3 6" id="KW-0560">Oxidoreductase</keyword>